<dbReference type="Gene3D" id="1.10.620.20">
    <property type="entry name" value="Ribonucleotide Reductase, subunit A"/>
    <property type="match status" value="1"/>
</dbReference>
<dbReference type="Pfam" id="PF19335">
    <property type="entry name" value="HMBD"/>
    <property type="match status" value="1"/>
</dbReference>
<proteinExistence type="predicted"/>
<gene>
    <name evidence="3" type="ORF">WH91_16900</name>
</gene>
<evidence type="ECO:0000313" key="3">
    <source>
        <dbReference type="EMBL" id="KKC31920.1"/>
    </source>
</evidence>
<keyword evidence="4" id="KW-1185">Reference proteome</keyword>
<dbReference type="Pfam" id="PF04945">
    <property type="entry name" value="YHS"/>
    <property type="match status" value="1"/>
</dbReference>
<dbReference type="EMBL" id="LAPV01000148">
    <property type="protein sequence ID" value="KKC31920.1"/>
    <property type="molecule type" value="Genomic_DNA"/>
</dbReference>
<feature type="non-terminal residue" evidence="3">
    <location>
        <position position="114"/>
    </location>
</feature>
<feature type="domain" description="Heavy metal binding" evidence="2">
    <location>
        <begin position="54"/>
        <end position="79"/>
    </location>
</feature>
<evidence type="ECO:0000259" key="1">
    <source>
        <dbReference type="Pfam" id="PF04945"/>
    </source>
</evidence>
<reference evidence="3 4" key="1">
    <citation type="submission" date="2015-03" db="EMBL/GenBank/DDBJ databases">
        <authorList>
            <person name="Lepp D."/>
            <person name="Hassan Y.I."/>
            <person name="Li X.-Z."/>
            <person name="Zhou T."/>
        </authorList>
    </citation>
    <scope>NUCLEOTIDE SEQUENCE [LARGE SCALE GENOMIC DNA]</scope>
    <source>
        <strain evidence="3 4">Cr7-05</strain>
    </source>
</reference>
<accession>A0ABR5DV71</accession>
<comment type="caution">
    <text evidence="3">The sequence shown here is derived from an EMBL/GenBank/DDBJ whole genome shotgun (WGS) entry which is preliminary data.</text>
</comment>
<dbReference type="InterPro" id="IPR007029">
    <property type="entry name" value="YHS_dom"/>
</dbReference>
<name>A0ABR5DV71_9HYPH</name>
<feature type="domain" description="YHS" evidence="1">
    <location>
        <begin position="1"/>
        <end position="38"/>
    </location>
</feature>
<dbReference type="Proteomes" id="UP000033519">
    <property type="component" value="Unassembled WGS sequence"/>
</dbReference>
<dbReference type="InterPro" id="IPR009078">
    <property type="entry name" value="Ferritin-like_SF"/>
</dbReference>
<sequence>MSVNPSKAEHKATFGGKTYYFCSKGCLSKFMVNPESYVIAADPKPAEAPAGTIWTCPMHPEIRRDAPGSCPICGMALEPEMPSADSAPSPELVDMTRRFWIGSALAVPVFVLEM</sequence>
<dbReference type="SUPFAM" id="SSF47240">
    <property type="entry name" value="Ferritin-like"/>
    <property type="match status" value="1"/>
</dbReference>
<dbReference type="InterPro" id="IPR012348">
    <property type="entry name" value="RNR-like"/>
</dbReference>
<evidence type="ECO:0008006" key="5">
    <source>
        <dbReference type="Google" id="ProtNLM"/>
    </source>
</evidence>
<organism evidence="3 4">
    <name type="scientific">Devosia psychrophila</name>
    <dbReference type="NCBI Taxonomy" id="728005"/>
    <lineage>
        <taxon>Bacteria</taxon>
        <taxon>Pseudomonadati</taxon>
        <taxon>Pseudomonadota</taxon>
        <taxon>Alphaproteobacteria</taxon>
        <taxon>Hyphomicrobiales</taxon>
        <taxon>Devosiaceae</taxon>
        <taxon>Devosia</taxon>
    </lineage>
</organism>
<dbReference type="InterPro" id="IPR045800">
    <property type="entry name" value="HMBD"/>
</dbReference>
<protein>
    <recommendedName>
        <fullName evidence="5">YHS domain-containing protein</fullName>
    </recommendedName>
</protein>
<evidence type="ECO:0000259" key="2">
    <source>
        <dbReference type="Pfam" id="PF19335"/>
    </source>
</evidence>
<evidence type="ECO:0000313" key="4">
    <source>
        <dbReference type="Proteomes" id="UP000033519"/>
    </source>
</evidence>